<dbReference type="Pfam" id="PF04892">
    <property type="entry name" value="VanZ"/>
    <property type="match status" value="1"/>
</dbReference>
<dbReference type="PANTHER" id="PTHR28008">
    <property type="entry name" value="DOMAIN PROTEIN, PUTATIVE (AFU_ORTHOLOGUE AFUA_3G10980)-RELATED"/>
    <property type="match status" value="1"/>
</dbReference>
<dbReference type="NCBIfam" id="NF037970">
    <property type="entry name" value="vanZ_1"/>
    <property type="match status" value="1"/>
</dbReference>
<keyword evidence="1" id="KW-0472">Membrane</keyword>
<dbReference type="RefSeq" id="WP_147166413.1">
    <property type="nucleotide sequence ID" value="NZ_VOOR01000008.1"/>
</dbReference>
<feature type="domain" description="VanZ-like" evidence="2">
    <location>
        <begin position="32"/>
        <end position="106"/>
    </location>
</feature>
<evidence type="ECO:0000259" key="2">
    <source>
        <dbReference type="Pfam" id="PF04892"/>
    </source>
</evidence>
<comment type="caution">
    <text evidence="3">The sequence shown here is derived from an EMBL/GenBank/DDBJ whole genome shotgun (WGS) entry which is preliminary data.</text>
</comment>
<keyword evidence="1" id="KW-1133">Transmembrane helix</keyword>
<reference evidence="3 4" key="1">
    <citation type="submission" date="2019-08" db="EMBL/GenBank/DDBJ databases">
        <title>Genome of Phaeodactylibacter luteus.</title>
        <authorList>
            <person name="Bowman J.P."/>
        </authorList>
    </citation>
    <scope>NUCLEOTIDE SEQUENCE [LARGE SCALE GENOMIC DNA]</scope>
    <source>
        <strain evidence="3 4">KCTC 42180</strain>
    </source>
</reference>
<proteinExistence type="predicted"/>
<keyword evidence="4" id="KW-1185">Reference proteome</keyword>
<dbReference type="OrthoDB" id="5472246at2"/>
<sequence>MWAATIGYLSTRGHVQAPVLTAWLEPDKLAHAAAYLVLSALLFPLLRAASFSGALAFAGAFVLSSAYGAVLEWVQYWYFPDRFFEVPDIIANISGSLLGCLLASWFFSRKQQ</sequence>
<dbReference type="EMBL" id="VOOR01000008">
    <property type="protein sequence ID" value="TXB66244.1"/>
    <property type="molecule type" value="Genomic_DNA"/>
</dbReference>
<dbReference type="PANTHER" id="PTHR28008:SF1">
    <property type="entry name" value="DOMAIN PROTEIN, PUTATIVE (AFU_ORTHOLOGUE AFUA_3G10980)-RELATED"/>
    <property type="match status" value="1"/>
</dbReference>
<evidence type="ECO:0000313" key="3">
    <source>
        <dbReference type="EMBL" id="TXB66244.1"/>
    </source>
</evidence>
<protein>
    <recommendedName>
        <fullName evidence="2">VanZ-like domain-containing protein</fullName>
    </recommendedName>
</protein>
<gene>
    <name evidence="3" type="ORF">FRY97_05370</name>
</gene>
<dbReference type="Proteomes" id="UP000321580">
    <property type="component" value="Unassembled WGS sequence"/>
</dbReference>
<evidence type="ECO:0000256" key="1">
    <source>
        <dbReference type="SAM" id="Phobius"/>
    </source>
</evidence>
<name>A0A5C6RW31_9BACT</name>
<dbReference type="AlphaFoldDB" id="A0A5C6RW31"/>
<dbReference type="InterPro" id="IPR006976">
    <property type="entry name" value="VanZ-like"/>
</dbReference>
<feature type="transmembrane region" description="Helical" evidence="1">
    <location>
        <begin position="53"/>
        <end position="77"/>
    </location>
</feature>
<organism evidence="3 4">
    <name type="scientific">Phaeodactylibacter luteus</name>
    <dbReference type="NCBI Taxonomy" id="1564516"/>
    <lineage>
        <taxon>Bacteria</taxon>
        <taxon>Pseudomonadati</taxon>
        <taxon>Bacteroidota</taxon>
        <taxon>Saprospiria</taxon>
        <taxon>Saprospirales</taxon>
        <taxon>Haliscomenobacteraceae</taxon>
        <taxon>Phaeodactylibacter</taxon>
    </lineage>
</organism>
<feature type="transmembrane region" description="Helical" evidence="1">
    <location>
        <begin position="89"/>
        <end position="107"/>
    </location>
</feature>
<keyword evidence="1" id="KW-0812">Transmembrane</keyword>
<feature type="transmembrane region" description="Helical" evidence="1">
    <location>
        <begin position="29"/>
        <end position="46"/>
    </location>
</feature>
<evidence type="ECO:0000313" key="4">
    <source>
        <dbReference type="Proteomes" id="UP000321580"/>
    </source>
</evidence>
<accession>A0A5C6RW31</accession>